<feature type="compositionally biased region" description="Low complexity" evidence="1">
    <location>
        <begin position="104"/>
        <end position="121"/>
    </location>
</feature>
<keyword evidence="4" id="KW-1185">Reference proteome</keyword>
<keyword evidence="2" id="KW-1133">Transmembrane helix</keyword>
<name>A0ABV4C6F4_9MYCO</name>
<reference evidence="3 4" key="1">
    <citation type="submission" date="2024-08" db="EMBL/GenBank/DDBJ databases">
        <title>Mycobacterium servetensis sp. nov., a novel rapid-growing mycobacterial species recovered from a human patient in Zaragoza, Spain.</title>
        <authorList>
            <person name="Tristancho-Baro A.I."/>
            <person name="Buenestado-Serrano S."/>
            <person name="Garcia De Viedma D."/>
            <person name="Milagro-Beamonte A."/>
            <person name="Burillo N."/>
            <person name="Sanz S."/>
            <person name="Lopez-Calleja A.I."/>
            <person name="Penas-Utrilla D."/>
            <person name="Guardingo M."/>
            <person name="Garcia M.J."/>
            <person name="Vinuelas-Bayon J."/>
        </authorList>
    </citation>
    <scope>NUCLEOTIDE SEQUENCE [LARGE SCALE GENOMIC DNA]</scope>
    <source>
        <strain evidence="4">HUMS_12744610</strain>
    </source>
</reference>
<dbReference type="RefSeq" id="WP_369739215.1">
    <property type="nucleotide sequence ID" value="NZ_JBGEDP010000001.1"/>
</dbReference>
<accession>A0ABV4C6F4</accession>
<evidence type="ECO:0000256" key="1">
    <source>
        <dbReference type="SAM" id="MobiDB-lite"/>
    </source>
</evidence>
<feature type="region of interest" description="Disordered" evidence="1">
    <location>
        <begin position="80"/>
        <end position="121"/>
    </location>
</feature>
<feature type="transmembrane region" description="Helical" evidence="2">
    <location>
        <begin position="51"/>
        <end position="72"/>
    </location>
</feature>
<gene>
    <name evidence="3" type="ORF">AB8998_18585</name>
</gene>
<keyword evidence="2" id="KW-0472">Membrane</keyword>
<evidence type="ECO:0008006" key="5">
    <source>
        <dbReference type="Google" id="ProtNLM"/>
    </source>
</evidence>
<proteinExistence type="predicted"/>
<dbReference type="EMBL" id="JBGEDP010000001">
    <property type="protein sequence ID" value="MEY8016860.1"/>
    <property type="molecule type" value="Genomic_DNA"/>
</dbReference>
<evidence type="ECO:0000256" key="2">
    <source>
        <dbReference type="SAM" id="Phobius"/>
    </source>
</evidence>
<organism evidence="3 4">
    <name type="scientific">Mycobacterium servetii</name>
    <dbReference type="NCBI Taxonomy" id="3237418"/>
    <lineage>
        <taxon>Bacteria</taxon>
        <taxon>Bacillati</taxon>
        <taxon>Actinomycetota</taxon>
        <taxon>Actinomycetes</taxon>
        <taxon>Mycobacteriales</taxon>
        <taxon>Mycobacteriaceae</taxon>
        <taxon>Mycobacterium</taxon>
    </lineage>
</organism>
<dbReference type="Proteomes" id="UP001564760">
    <property type="component" value="Unassembled WGS sequence"/>
</dbReference>
<sequence>MASAVAALTAPCVAVLIGHGLIGQGMMFANQTAISAILVLALYRSGTGFERIFDALIGGAVALVFAIVLCPADRLAVPRTARRRAGQPADGARPAGVTAVRTNRPGTPGPACGAPASARPR</sequence>
<evidence type="ECO:0000313" key="4">
    <source>
        <dbReference type="Proteomes" id="UP001564760"/>
    </source>
</evidence>
<keyword evidence="2" id="KW-0812">Transmembrane</keyword>
<evidence type="ECO:0000313" key="3">
    <source>
        <dbReference type="EMBL" id="MEY8016860.1"/>
    </source>
</evidence>
<protein>
    <recommendedName>
        <fullName evidence="5">Integral membrane protein</fullName>
    </recommendedName>
</protein>
<comment type="caution">
    <text evidence="3">The sequence shown here is derived from an EMBL/GenBank/DDBJ whole genome shotgun (WGS) entry which is preliminary data.</text>
</comment>